<evidence type="ECO:0000313" key="2">
    <source>
        <dbReference type="EMBL" id="TDA36928.1"/>
    </source>
</evidence>
<dbReference type="PANTHER" id="PTHR35090:SF1">
    <property type="entry name" value="SLR0144 PROTEIN"/>
    <property type="match status" value="1"/>
</dbReference>
<gene>
    <name evidence="2" type="ORF">DSO08_06285</name>
</gene>
<reference evidence="2 3" key="1">
    <citation type="journal article" date="2019" name="Nat. Microbiol.">
        <title>Expanding anaerobic alkane metabolism in the domain of Archaea.</title>
        <authorList>
            <person name="Wang Y."/>
            <person name="Wegener G."/>
            <person name="Hou J."/>
            <person name="Wang F."/>
            <person name="Xiao X."/>
        </authorList>
    </citation>
    <scope>NUCLEOTIDE SEQUENCE [LARGE SCALE GENOMIC DNA]</scope>
    <source>
        <strain evidence="2">WYZ-LMO10</strain>
    </source>
</reference>
<dbReference type="EMBL" id="QNVH01000094">
    <property type="protein sequence ID" value="TDA36928.1"/>
    <property type="molecule type" value="Genomic_DNA"/>
</dbReference>
<feature type="domain" description="4-vinyl reductase 4VR" evidence="1">
    <location>
        <begin position="205"/>
        <end position="267"/>
    </location>
</feature>
<proteinExistence type="predicted"/>
<comment type="caution">
    <text evidence="2">The sequence shown here is derived from an EMBL/GenBank/DDBJ whole genome shotgun (WGS) entry which is preliminary data.</text>
</comment>
<dbReference type="Gene3D" id="3.30.1380.20">
    <property type="entry name" value="Trafficking protein particle complex subunit 3"/>
    <property type="match status" value="1"/>
</dbReference>
<accession>A0A523B7Q9</accession>
<dbReference type="InterPro" id="IPR004096">
    <property type="entry name" value="V4R"/>
</dbReference>
<protein>
    <recommendedName>
        <fullName evidence="1">4-vinyl reductase 4VR domain-containing protein</fullName>
    </recommendedName>
</protein>
<organism evidence="2 3">
    <name type="scientific">Thermoproteota archaeon</name>
    <dbReference type="NCBI Taxonomy" id="2056631"/>
    <lineage>
        <taxon>Archaea</taxon>
        <taxon>Thermoproteota</taxon>
    </lineage>
</organism>
<evidence type="ECO:0000259" key="1">
    <source>
        <dbReference type="SMART" id="SM00989"/>
    </source>
</evidence>
<dbReference type="AlphaFoldDB" id="A0A523B7Q9"/>
<sequence length="278" mass="31356">MQVPVHLSDHYYEPGRSYCGLYIVSKIELPDFSPTAEIIKIFNRKGILLLNITSHQKDYVTHDFVIADLTGKDGLKEEILKEIRECFGQRLISVDCIDTGVPGFIYNVRGFPLIFNFSENYYPVAALSIQTWKTLFQGLIKRFGAGGMTLLWFMGNDAGEGKGLDLLKLKGSLNNADKIKIAFARLQSFGWGIFELAECDDKNNRIVIRVRENFEEMAAKEIKGYQNSFLRGFLVGLISVLFNSPCRGIETKCVNKGDPYCEFVIRLSHLKGSGCRSP</sequence>
<dbReference type="PANTHER" id="PTHR35090">
    <property type="entry name" value="DNA-DIRECTED RNA POLYMERASE SUBUNIT I"/>
    <property type="match status" value="1"/>
</dbReference>
<dbReference type="SMART" id="SM00989">
    <property type="entry name" value="V4R"/>
    <property type="match status" value="1"/>
</dbReference>
<dbReference type="InterPro" id="IPR024096">
    <property type="entry name" value="NO_sig/Golgi_transp_ligand-bd"/>
</dbReference>
<name>A0A523B7Q9_9CREN</name>
<dbReference type="SUPFAM" id="SSF111126">
    <property type="entry name" value="Ligand-binding domain in the NO signalling and Golgi transport"/>
    <property type="match status" value="1"/>
</dbReference>
<evidence type="ECO:0000313" key="3">
    <source>
        <dbReference type="Proteomes" id="UP000315399"/>
    </source>
</evidence>
<dbReference type="Pfam" id="PF02830">
    <property type="entry name" value="V4R"/>
    <property type="match status" value="1"/>
</dbReference>
<dbReference type="Proteomes" id="UP000315399">
    <property type="component" value="Unassembled WGS sequence"/>
</dbReference>